<dbReference type="HAMAP" id="MF_00033">
    <property type="entry name" value="MurG"/>
    <property type="match status" value="1"/>
</dbReference>
<evidence type="ECO:0000256" key="7">
    <source>
        <dbReference type="ARBA" id="ARBA00023136"/>
    </source>
</evidence>
<dbReference type="Proteomes" id="UP000245695">
    <property type="component" value="Chromosome 1"/>
</dbReference>
<evidence type="ECO:0000256" key="1">
    <source>
        <dbReference type="ARBA" id="ARBA00022475"/>
    </source>
</evidence>
<feature type="binding site" evidence="10">
    <location>
        <position position="198"/>
    </location>
    <ligand>
        <name>UDP-N-acetyl-alpha-D-glucosamine</name>
        <dbReference type="ChEBI" id="CHEBI:57705"/>
    </ligand>
</feature>
<dbReference type="EMBL" id="LN650648">
    <property type="protein sequence ID" value="CEI73801.1"/>
    <property type="molecule type" value="Genomic_DNA"/>
</dbReference>
<dbReference type="SUPFAM" id="SSF53756">
    <property type="entry name" value="UDP-Glycosyltransferase/glycogen phosphorylase"/>
    <property type="match status" value="1"/>
</dbReference>
<evidence type="ECO:0000256" key="9">
    <source>
        <dbReference type="ARBA" id="ARBA00023316"/>
    </source>
</evidence>
<reference evidence="14 15" key="1">
    <citation type="submission" date="2014-09" db="EMBL/GenBank/DDBJ databases">
        <authorList>
            <person name="Hornung B.V."/>
        </authorList>
    </citation>
    <scope>NUCLEOTIDE SEQUENCE [LARGE SCALE GENOMIC DNA]</scope>
    <source>
        <strain evidence="14 15">FRIFI</strain>
    </source>
</reference>
<proteinExistence type="inferred from homology"/>
<dbReference type="PANTHER" id="PTHR21015">
    <property type="entry name" value="UDP-N-ACETYLGLUCOSAMINE--N-ACETYLMURAMYL-(PENTAPEPTIDE) PYROPHOSPHORYL-UNDECAPRENOL N-ACETYLGLUCOSAMINE TRANSFERASE 1"/>
    <property type="match status" value="1"/>
</dbReference>
<dbReference type="GO" id="GO:0005886">
    <property type="term" value="C:plasma membrane"/>
    <property type="evidence" value="ECO:0007669"/>
    <property type="project" value="UniProtKB-SubCell"/>
</dbReference>
<keyword evidence="8 10" id="KW-0131">Cell cycle</keyword>
<evidence type="ECO:0000256" key="8">
    <source>
        <dbReference type="ARBA" id="ARBA00023306"/>
    </source>
</evidence>
<comment type="pathway">
    <text evidence="10">Cell wall biogenesis; peptidoglycan biosynthesis.</text>
</comment>
<keyword evidence="15" id="KW-1185">Reference proteome</keyword>
<dbReference type="EC" id="2.4.1.227" evidence="10"/>
<sequence length="412" mass="45756">MRVLLSGGGTGGHVYPAIAIANKIKEEHPEAEILFVGTQKGIESEIVPKYGYRLETVTVQGFKRKIDLDNVKRVFKLFKGLEQSRRVVKKFKPDVVIGTGGYVSGPVLFNSAINKVPTVVHEQNSFPGVTNKILSKMVTKVLTSFEDSHQRFPEDSREKLTLTGNPVRKEILNARKNIARRNLGITEDKKMVLCYGGSGGSEDINNAMRLVIDNMVKEDVAFIFATGKYYYEEFSQTISHLNLKPYQKVVPYLEDMANALAASDLVIGSAGAISLAEITALGKPSIIIPKAYTAENHQEYNAKSIENQGAGIAILEKDLTPEKLNETVFRLLGDKEKLIDMANASKEIGKPEAIEIIYDEILKIYNANNKQKSPSKKENKKIKTNNQAEEVQNACNKDTEQEQPKVIGIKKK</sequence>
<evidence type="ECO:0000259" key="12">
    <source>
        <dbReference type="Pfam" id="PF03033"/>
    </source>
</evidence>
<comment type="caution">
    <text evidence="10">Lacks conserved residue(s) required for the propagation of feature annotation.</text>
</comment>
<protein>
    <recommendedName>
        <fullName evidence="10">UDP-N-acetylglucosamine--N-acetylmuramyl-(pentapeptide) pyrophosphoryl-undecaprenol N-acetylglucosamine transferase</fullName>
        <ecNumber evidence="10">2.4.1.227</ecNumber>
    </recommendedName>
    <alternativeName>
        <fullName evidence="10">Undecaprenyl-PP-MurNAc-pentapeptide-UDPGlcNAc GlcNAc transferase</fullName>
    </alternativeName>
</protein>
<feature type="binding site" evidence="10">
    <location>
        <position position="168"/>
    </location>
    <ligand>
        <name>UDP-N-acetyl-alpha-D-glucosamine</name>
        <dbReference type="ChEBI" id="CHEBI:57705"/>
    </ligand>
</feature>
<feature type="compositionally biased region" description="Polar residues" evidence="11">
    <location>
        <begin position="387"/>
        <end position="396"/>
    </location>
</feature>
<dbReference type="GO" id="GO:0051991">
    <property type="term" value="F:UDP-N-acetyl-D-glucosamine:N-acetylmuramoyl-L-alanyl-D-glutamyl-meso-2,6-diaminopimelyl-D-alanyl-D-alanine-diphosphoundecaprenol 4-beta-N-acetylglucosaminlytransferase activity"/>
    <property type="evidence" value="ECO:0007669"/>
    <property type="project" value="RHEA"/>
</dbReference>
<dbReference type="Gene3D" id="3.40.50.2000">
    <property type="entry name" value="Glycogen Phosphorylase B"/>
    <property type="match status" value="2"/>
</dbReference>
<keyword evidence="7 10" id="KW-0472">Membrane</keyword>
<comment type="function">
    <text evidence="10">Cell wall formation. Catalyzes the transfer of a GlcNAc subunit on undecaprenyl-pyrophosphoryl-MurNAc-pentapeptide (lipid intermediate I) to form undecaprenyl-pyrophosphoryl-MurNAc-(pentapeptide)GlcNAc (lipid intermediate II).</text>
</comment>
<dbReference type="GO" id="GO:0009252">
    <property type="term" value="P:peptidoglycan biosynthetic process"/>
    <property type="evidence" value="ECO:0007669"/>
    <property type="project" value="UniProtKB-UniRule"/>
</dbReference>
<evidence type="ECO:0000256" key="2">
    <source>
        <dbReference type="ARBA" id="ARBA00022618"/>
    </source>
</evidence>
<dbReference type="CDD" id="cd03785">
    <property type="entry name" value="GT28_MurG"/>
    <property type="match status" value="1"/>
</dbReference>
<evidence type="ECO:0000256" key="5">
    <source>
        <dbReference type="ARBA" id="ARBA00022960"/>
    </source>
</evidence>
<keyword evidence="2 10" id="KW-0132">Cell division</keyword>
<dbReference type="Pfam" id="PF03033">
    <property type="entry name" value="Glyco_transf_28"/>
    <property type="match status" value="1"/>
</dbReference>
<dbReference type="GO" id="GO:0071555">
    <property type="term" value="P:cell wall organization"/>
    <property type="evidence" value="ECO:0007669"/>
    <property type="project" value="UniProtKB-KW"/>
</dbReference>
<keyword evidence="9 10" id="KW-0961">Cell wall biogenesis/degradation</keyword>
<dbReference type="Pfam" id="PF04101">
    <property type="entry name" value="Glyco_tran_28_C"/>
    <property type="match status" value="1"/>
</dbReference>
<comment type="subcellular location">
    <subcellularLocation>
        <location evidence="10">Cell membrane</location>
        <topology evidence="10">Peripheral membrane protein</topology>
        <orientation evidence="10">Cytoplasmic side</orientation>
    </subcellularLocation>
</comment>
<keyword evidence="6 10" id="KW-0573">Peptidoglycan synthesis</keyword>
<dbReference type="InterPro" id="IPR004276">
    <property type="entry name" value="GlycoTrans_28_N"/>
</dbReference>
<dbReference type="InterPro" id="IPR006009">
    <property type="entry name" value="GlcNAc_MurG"/>
</dbReference>
<dbReference type="PANTHER" id="PTHR21015:SF22">
    <property type="entry name" value="GLYCOSYLTRANSFERASE"/>
    <property type="match status" value="1"/>
</dbReference>
<organism evidence="14 15">
    <name type="scientific">Romboutsia hominis</name>
    <dbReference type="NCBI Taxonomy" id="1507512"/>
    <lineage>
        <taxon>Bacteria</taxon>
        <taxon>Bacillati</taxon>
        <taxon>Bacillota</taxon>
        <taxon>Clostridia</taxon>
        <taxon>Peptostreptococcales</taxon>
        <taxon>Peptostreptococcaceae</taxon>
        <taxon>Romboutsia</taxon>
    </lineage>
</organism>
<dbReference type="AlphaFoldDB" id="A0A2P2BTV5"/>
<dbReference type="InterPro" id="IPR007235">
    <property type="entry name" value="Glyco_trans_28_C"/>
</dbReference>
<accession>A0A2P2BTV5</accession>
<evidence type="ECO:0000256" key="3">
    <source>
        <dbReference type="ARBA" id="ARBA00022676"/>
    </source>
</evidence>
<comment type="similarity">
    <text evidence="10">Belongs to the glycosyltransferase 28 family. MurG subfamily.</text>
</comment>
<dbReference type="UniPathway" id="UPA00219"/>
<keyword evidence="4 10" id="KW-0808">Transferase</keyword>
<feature type="binding site" evidence="10">
    <location>
        <begin position="10"/>
        <end position="12"/>
    </location>
    <ligand>
        <name>UDP-N-acetyl-alpha-D-glucosamine</name>
        <dbReference type="ChEBI" id="CHEBI:57705"/>
    </ligand>
</feature>
<feature type="binding site" evidence="10">
    <location>
        <position position="298"/>
    </location>
    <ligand>
        <name>UDP-N-acetyl-alpha-D-glucosamine</name>
        <dbReference type="ChEBI" id="CHEBI:57705"/>
    </ligand>
</feature>
<evidence type="ECO:0000259" key="13">
    <source>
        <dbReference type="Pfam" id="PF04101"/>
    </source>
</evidence>
<dbReference type="GO" id="GO:0005975">
    <property type="term" value="P:carbohydrate metabolic process"/>
    <property type="evidence" value="ECO:0007669"/>
    <property type="project" value="InterPro"/>
</dbReference>
<feature type="domain" description="Glycosyl transferase family 28 C-terminal" evidence="13">
    <location>
        <begin position="191"/>
        <end position="355"/>
    </location>
</feature>
<evidence type="ECO:0000256" key="6">
    <source>
        <dbReference type="ARBA" id="ARBA00022984"/>
    </source>
</evidence>
<keyword evidence="5 10" id="KW-0133">Cell shape</keyword>
<evidence type="ECO:0000256" key="11">
    <source>
        <dbReference type="SAM" id="MobiDB-lite"/>
    </source>
</evidence>
<keyword evidence="1 10" id="KW-1003">Cell membrane</keyword>
<feature type="region of interest" description="Disordered" evidence="11">
    <location>
        <begin position="370"/>
        <end position="412"/>
    </location>
</feature>
<evidence type="ECO:0000313" key="15">
    <source>
        <dbReference type="Proteomes" id="UP000245695"/>
    </source>
</evidence>
<dbReference type="GO" id="GO:0051301">
    <property type="term" value="P:cell division"/>
    <property type="evidence" value="ECO:0007669"/>
    <property type="project" value="UniProtKB-KW"/>
</dbReference>
<dbReference type="GO" id="GO:0050511">
    <property type="term" value="F:undecaprenyldiphospho-muramoylpentapeptide beta-N-acetylglucosaminyltransferase activity"/>
    <property type="evidence" value="ECO:0007669"/>
    <property type="project" value="UniProtKB-UniRule"/>
</dbReference>
<feature type="binding site" evidence="10">
    <location>
        <position position="124"/>
    </location>
    <ligand>
        <name>UDP-N-acetyl-alpha-D-glucosamine</name>
        <dbReference type="ChEBI" id="CHEBI:57705"/>
    </ligand>
</feature>
<dbReference type="KEGG" id="rhom:FRIFI_2274"/>
<evidence type="ECO:0000256" key="10">
    <source>
        <dbReference type="HAMAP-Rule" id="MF_00033"/>
    </source>
</evidence>
<dbReference type="GO" id="GO:0008360">
    <property type="term" value="P:regulation of cell shape"/>
    <property type="evidence" value="ECO:0007669"/>
    <property type="project" value="UniProtKB-KW"/>
</dbReference>
<name>A0A2P2BTV5_9FIRM</name>
<comment type="catalytic activity">
    <reaction evidence="10">
        <text>di-trans,octa-cis-undecaprenyl diphospho-N-acetyl-alpha-D-muramoyl-L-alanyl-D-glutamyl-meso-2,6-diaminopimeloyl-D-alanyl-D-alanine + UDP-N-acetyl-alpha-D-glucosamine = di-trans,octa-cis-undecaprenyl diphospho-[N-acetyl-alpha-D-glucosaminyl-(1-&gt;4)]-N-acetyl-alpha-D-muramoyl-L-alanyl-D-glutamyl-meso-2,6-diaminopimeloyl-D-alanyl-D-alanine + UDP + H(+)</text>
        <dbReference type="Rhea" id="RHEA:31227"/>
        <dbReference type="ChEBI" id="CHEBI:15378"/>
        <dbReference type="ChEBI" id="CHEBI:57705"/>
        <dbReference type="ChEBI" id="CHEBI:58223"/>
        <dbReference type="ChEBI" id="CHEBI:61387"/>
        <dbReference type="ChEBI" id="CHEBI:61388"/>
        <dbReference type="EC" id="2.4.1.227"/>
    </reaction>
</comment>
<gene>
    <name evidence="10" type="primary">murG</name>
    <name evidence="14" type="ORF">FRIFI_2274</name>
</gene>
<dbReference type="RefSeq" id="WP_092924160.1">
    <property type="nucleotide sequence ID" value="NZ_FJTZ01000012.1"/>
</dbReference>
<dbReference type="NCBIfam" id="TIGR01133">
    <property type="entry name" value="murG"/>
    <property type="match status" value="1"/>
</dbReference>
<evidence type="ECO:0000256" key="4">
    <source>
        <dbReference type="ARBA" id="ARBA00022679"/>
    </source>
</evidence>
<keyword evidence="3 10" id="KW-0328">Glycosyltransferase</keyword>
<evidence type="ECO:0000313" key="14">
    <source>
        <dbReference type="EMBL" id="CEI73801.1"/>
    </source>
</evidence>
<feature type="domain" description="Glycosyltransferase family 28 N-terminal" evidence="12">
    <location>
        <begin position="3"/>
        <end position="142"/>
    </location>
</feature>